<accession>A0A060CS09</accession>
<dbReference type="EMBL" id="KF128693">
    <property type="protein sequence ID" value="AIA96065.1"/>
    <property type="molecule type" value="Genomic_DNA"/>
</dbReference>
<dbReference type="PROSITE" id="PS51272">
    <property type="entry name" value="SLH"/>
    <property type="match status" value="1"/>
</dbReference>
<proteinExistence type="predicted"/>
<dbReference type="Pfam" id="PF00395">
    <property type="entry name" value="SLH"/>
    <property type="match status" value="1"/>
</dbReference>
<feature type="non-terminal residue" evidence="2">
    <location>
        <position position="1"/>
    </location>
</feature>
<dbReference type="AlphaFoldDB" id="A0A060CS09"/>
<evidence type="ECO:0000313" key="2">
    <source>
        <dbReference type="EMBL" id="AIA96065.1"/>
    </source>
</evidence>
<reference evidence="2" key="1">
    <citation type="journal article" date="2013" name="Environ. Microbiol.">
        <title>Seasonally variable intestinal metagenomes of the red palm weevil (Rhynchophorus ferrugineus).</title>
        <authorList>
            <person name="Jia S."/>
            <person name="Zhang X."/>
            <person name="Zhang G."/>
            <person name="Yin A."/>
            <person name="Zhang S."/>
            <person name="Li F."/>
            <person name="Wang L."/>
            <person name="Zhao D."/>
            <person name="Yun Q."/>
            <person name="Tala"/>
            <person name="Wang J."/>
            <person name="Sun G."/>
            <person name="Baabdullah M."/>
            <person name="Yu X."/>
            <person name="Hu S."/>
            <person name="Al-Mssallem I.S."/>
            <person name="Yu J."/>
        </authorList>
    </citation>
    <scope>NUCLEOTIDE SEQUENCE</scope>
</reference>
<dbReference type="InterPro" id="IPR001119">
    <property type="entry name" value="SLH_dom"/>
</dbReference>
<sequence>LHRLRQVRRRVAALDGRSRIDRSVASGNADLTKWANPESNGYVAPGGANVVLNEDGSFTAEILVDKAAIDDLNPAETNVNYGVVVYPASGGSTPIGEVFTPITFGDTEPELPFTDIEGVHFEAEITWLASRGVTTGYDNGDGTFAFRGSQSVLREQMAAFLYRFVNEGANPDE</sequence>
<protein>
    <submittedName>
        <fullName evidence="2">CAZy families GH25 protein</fullName>
    </submittedName>
</protein>
<feature type="non-terminal residue" evidence="2">
    <location>
        <position position="173"/>
    </location>
</feature>
<evidence type="ECO:0000259" key="1">
    <source>
        <dbReference type="PROSITE" id="PS51272"/>
    </source>
</evidence>
<organism evidence="2">
    <name type="scientific">uncultured Arthrobacter sp</name>
    <dbReference type="NCBI Taxonomy" id="114050"/>
    <lineage>
        <taxon>Bacteria</taxon>
        <taxon>Bacillati</taxon>
        <taxon>Actinomycetota</taxon>
        <taxon>Actinomycetes</taxon>
        <taxon>Micrococcales</taxon>
        <taxon>Micrococcaceae</taxon>
        <taxon>Arthrobacter</taxon>
        <taxon>environmental samples</taxon>
    </lineage>
</organism>
<feature type="domain" description="SLH" evidence="1">
    <location>
        <begin position="108"/>
        <end position="173"/>
    </location>
</feature>
<name>A0A060CS09_9MICC</name>